<dbReference type="Proteomes" id="UP000325849">
    <property type="component" value="Unassembled WGS sequence"/>
</dbReference>
<dbReference type="InterPro" id="IPR036318">
    <property type="entry name" value="FAD-bd_PCMH-like_sf"/>
</dbReference>
<keyword evidence="3" id="KW-0285">Flavoprotein</keyword>
<dbReference type="AlphaFoldDB" id="A0A5N8VBH3"/>
<keyword evidence="5" id="KW-0560">Oxidoreductase</keyword>
<accession>A0A5N8VBH3</accession>
<reference evidence="7 8" key="1">
    <citation type="submission" date="2019-07" db="EMBL/GenBank/DDBJ databases">
        <title>New species of Amycolatopsis and Streptomyces.</title>
        <authorList>
            <person name="Duangmal K."/>
            <person name="Teo W.F.A."/>
            <person name="Lipun K."/>
        </authorList>
    </citation>
    <scope>NUCLEOTIDE SEQUENCE [LARGE SCALE GENOMIC DNA]</scope>
    <source>
        <strain evidence="7 8">NBRC 109810</strain>
    </source>
</reference>
<keyword evidence="8" id="KW-1185">Reference proteome</keyword>
<dbReference type="Gene3D" id="3.30.43.10">
    <property type="entry name" value="Uridine Diphospho-n-acetylenolpyruvylglucosamine Reductase, domain 2"/>
    <property type="match status" value="1"/>
</dbReference>
<comment type="cofactor">
    <cofactor evidence="1">
        <name>FAD</name>
        <dbReference type="ChEBI" id="CHEBI:57692"/>
    </cofactor>
</comment>
<dbReference type="EMBL" id="VJZD01000051">
    <property type="protein sequence ID" value="MPY32591.1"/>
    <property type="molecule type" value="Genomic_DNA"/>
</dbReference>
<dbReference type="PROSITE" id="PS51387">
    <property type="entry name" value="FAD_PCMH"/>
    <property type="match status" value="1"/>
</dbReference>
<dbReference type="Gene3D" id="3.30.465.10">
    <property type="match status" value="1"/>
</dbReference>
<dbReference type="GO" id="GO:0071949">
    <property type="term" value="F:FAD binding"/>
    <property type="evidence" value="ECO:0007669"/>
    <property type="project" value="InterPro"/>
</dbReference>
<sequence>MSAPLPHFDGELLLRGDAGFDDAAVDRIFNRRLPDRTPAAVLRVASEGDIVGGVRLARERGWQVAVRSGGHSWAQWSLREDALVLDLGGFKEMSYDPGTQVVTATPSVKGGVELAPYLASRGRFFPGGHCPTVGIGGFLLQGGQGWNARGWGWAAEYVTAVDVVTAEGELVRADAEHHGDLYWAARGAGPGFPGVVTRFHLRTLPHPRHLAHTVQGFALSDFDEVMTWLHTLHGSVVDTVEIVALTKTEPGLGDEPVLLVTAVAMVDDAHEADRALAPFRTNPALERALFVVDNEPTTFDDERQGQLAANPEGHRWAVDNAWISGTPEDVVAATRRVYTTLPNAKSFTIWFSMAPLRELPDMAFSLQSEIYLASYVLWEDENEDARHQEWLAAAMADLQPVTVGQYLGDSDLARRQLRFVSDASWERLRKIIAVRDPDGLFVGYLAGPRGATNANHWQA</sequence>
<dbReference type="PANTHER" id="PTHR42973">
    <property type="entry name" value="BINDING OXIDOREDUCTASE, PUTATIVE (AFU_ORTHOLOGUE AFUA_1G17690)-RELATED"/>
    <property type="match status" value="1"/>
</dbReference>
<organism evidence="7 8">
    <name type="scientific">Streptomyces adustus</name>
    <dbReference type="NCBI Taxonomy" id="1609272"/>
    <lineage>
        <taxon>Bacteria</taxon>
        <taxon>Bacillati</taxon>
        <taxon>Actinomycetota</taxon>
        <taxon>Actinomycetes</taxon>
        <taxon>Kitasatosporales</taxon>
        <taxon>Streptomycetaceae</taxon>
        <taxon>Streptomyces</taxon>
    </lineage>
</organism>
<dbReference type="InterPro" id="IPR016166">
    <property type="entry name" value="FAD-bd_PCMH"/>
</dbReference>
<dbReference type="PANTHER" id="PTHR42973:SF39">
    <property type="entry name" value="FAD-BINDING PCMH-TYPE DOMAIN-CONTAINING PROTEIN"/>
    <property type="match status" value="1"/>
</dbReference>
<dbReference type="SUPFAM" id="SSF56176">
    <property type="entry name" value="FAD-binding/transporter-associated domain-like"/>
    <property type="match status" value="1"/>
</dbReference>
<evidence type="ECO:0000256" key="4">
    <source>
        <dbReference type="ARBA" id="ARBA00022827"/>
    </source>
</evidence>
<evidence type="ECO:0000256" key="5">
    <source>
        <dbReference type="ARBA" id="ARBA00023002"/>
    </source>
</evidence>
<dbReference type="GO" id="GO:0016491">
    <property type="term" value="F:oxidoreductase activity"/>
    <property type="evidence" value="ECO:0007669"/>
    <property type="project" value="UniProtKB-KW"/>
</dbReference>
<evidence type="ECO:0000313" key="7">
    <source>
        <dbReference type="EMBL" id="MPY32591.1"/>
    </source>
</evidence>
<dbReference type="InterPro" id="IPR016169">
    <property type="entry name" value="FAD-bd_PCMH_sub2"/>
</dbReference>
<protein>
    <submittedName>
        <fullName evidence="7">FAD-binding oxidoreductase</fullName>
    </submittedName>
</protein>
<feature type="domain" description="FAD-binding PCMH-type" evidence="6">
    <location>
        <begin position="34"/>
        <end position="206"/>
    </location>
</feature>
<evidence type="ECO:0000256" key="2">
    <source>
        <dbReference type="ARBA" id="ARBA00005466"/>
    </source>
</evidence>
<comment type="similarity">
    <text evidence="2">Belongs to the oxygen-dependent FAD-linked oxidoreductase family.</text>
</comment>
<evidence type="ECO:0000256" key="3">
    <source>
        <dbReference type="ARBA" id="ARBA00022630"/>
    </source>
</evidence>
<dbReference type="InterPro" id="IPR016167">
    <property type="entry name" value="FAD-bd_PCMH_sub1"/>
</dbReference>
<keyword evidence="4" id="KW-0274">FAD</keyword>
<dbReference type="Pfam" id="PF01565">
    <property type="entry name" value="FAD_binding_4"/>
    <property type="match status" value="1"/>
</dbReference>
<dbReference type="PROSITE" id="PS00862">
    <property type="entry name" value="OX2_COVAL_FAD"/>
    <property type="match status" value="1"/>
</dbReference>
<comment type="caution">
    <text evidence="7">The sequence shown here is derived from an EMBL/GenBank/DDBJ whole genome shotgun (WGS) entry which is preliminary data.</text>
</comment>
<dbReference type="Gene3D" id="3.40.462.20">
    <property type="match status" value="1"/>
</dbReference>
<dbReference type="InterPro" id="IPR006094">
    <property type="entry name" value="Oxid_FAD_bind_N"/>
</dbReference>
<evidence type="ECO:0000313" key="8">
    <source>
        <dbReference type="Proteomes" id="UP000325849"/>
    </source>
</evidence>
<dbReference type="RefSeq" id="WP_162468617.1">
    <property type="nucleotide sequence ID" value="NZ_VJZD01000051.1"/>
</dbReference>
<proteinExistence type="inferred from homology"/>
<dbReference type="InterPro" id="IPR050416">
    <property type="entry name" value="FAD-linked_Oxidoreductase"/>
</dbReference>
<name>A0A5N8VBH3_9ACTN</name>
<evidence type="ECO:0000259" key="6">
    <source>
        <dbReference type="PROSITE" id="PS51387"/>
    </source>
</evidence>
<evidence type="ECO:0000256" key="1">
    <source>
        <dbReference type="ARBA" id="ARBA00001974"/>
    </source>
</evidence>
<gene>
    <name evidence="7" type="ORF">FNH09_15315</name>
</gene>
<dbReference type="InterPro" id="IPR006093">
    <property type="entry name" value="Oxy_OxRdtase_FAD_BS"/>
</dbReference>